<feature type="domain" description="B12-binding" evidence="3">
    <location>
        <begin position="102"/>
        <end position="221"/>
    </location>
</feature>
<comment type="caution">
    <text evidence="4">The sequence shown here is derived from an EMBL/GenBank/DDBJ whole genome shotgun (WGS) entry which is preliminary data.</text>
</comment>
<dbReference type="Pfam" id="PF02310">
    <property type="entry name" value="B12-binding"/>
    <property type="match status" value="1"/>
</dbReference>
<dbReference type="GO" id="GO:0046653">
    <property type="term" value="P:tetrahydrofolate metabolic process"/>
    <property type="evidence" value="ECO:0007669"/>
    <property type="project" value="TreeGrafter"/>
</dbReference>
<evidence type="ECO:0000313" key="4">
    <source>
        <dbReference type="EMBL" id="PLX18123.1"/>
    </source>
</evidence>
<keyword evidence="2" id="KW-0170">Cobalt</keyword>
<dbReference type="Gene3D" id="1.10.1240.10">
    <property type="entry name" value="Methionine synthase domain"/>
    <property type="match status" value="1"/>
</dbReference>
<dbReference type="PANTHER" id="PTHR45833">
    <property type="entry name" value="METHIONINE SYNTHASE"/>
    <property type="match status" value="1"/>
</dbReference>
<dbReference type="PROSITE" id="PS51332">
    <property type="entry name" value="B12_BINDING"/>
    <property type="match status" value="1"/>
</dbReference>
<dbReference type="InterPro" id="IPR050554">
    <property type="entry name" value="Met_Synthase/Corrinoid"/>
</dbReference>
<dbReference type="InterPro" id="IPR036594">
    <property type="entry name" value="Meth_synthase_dom"/>
</dbReference>
<dbReference type="Gene3D" id="3.40.50.280">
    <property type="entry name" value="Cobalamin-binding domain"/>
    <property type="match status" value="1"/>
</dbReference>
<dbReference type="SUPFAM" id="SSF52242">
    <property type="entry name" value="Cobalamin (vitamin B12)-binding domain"/>
    <property type="match status" value="1"/>
</dbReference>
<evidence type="ECO:0000256" key="1">
    <source>
        <dbReference type="ARBA" id="ARBA00022723"/>
    </source>
</evidence>
<dbReference type="InterPro" id="IPR003759">
    <property type="entry name" value="Cbl-bd_cap"/>
</dbReference>
<sequence>MLKLIIVMIMKNIDNKTYQKYIKRLVEGDRRSCFDIVQSLIEKDIELEIIYKELFTKSMYEIGYLWQKNKITVTVEHIATSITEQLISSLYPKILGSGQNKACKYLGACVPGELHQLGGKMIADLMELYGWDSFFAGANTPEEDLLQEIKRIRPDLIGLSISIFFNFDKMKNLIKSIQSSFPDLKIITGGHAFTLTDNNILSDFKNVRLIKDIDELKRLSC</sequence>
<keyword evidence="1" id="KW-0479">Metal-binding</keyword>
<evidence type="ECO:0000256" key="2">
    <source>
        <dbReference type="ARBA" id="ARBA00023285"/>
    </source>
</evidence>
<reference evidence="4 5" key="1">
    <citation type="submission" date="2017-11" db="EMBL/GenBank/DDBJ databases">
        <title>Genome-resolved metagenomics identifies genetic mobility, metabolic interactions, and unexpected diversity in perchlorate-reducing communities.</title>
        <authorList>
            <person name="Barnum T.P."/>
            <person name="Figueroa I.A."/>
            <person name="Carlstrom C.I."/>
            <person name="Lucas L.N."/>
            <person name="Engelbrektson A.L."/>
            <person name="Coates J.D."/>
        </authorList>
    </citation>
    <scope>NUCLEOTIDE SEQUENCE [LARGE SCALE GENOMIC DNA]</scope>
    <source>
        <strain evidence="4">BM706</strain>
    </source>
</reference>
<dbReference type="InterPro" id="IPR036724">
    <property type="entry name" value="Cobalamin-bd_sf"/>
</dbReference>
<dbReference type="GO" id="GO:0008705">
    <property type="term" value="F:methionine synthase activity"/>
    <property type="evidence" value="ECO:0007669"/>
    <property type="project" value="TreeGrafter"/>
</dbReference>
<organism evidence="4 5">
    <name type="scientific">Muiribacterium halophilum</name>
    <dbReference type="NCBI Taxonomy" id="2053465"/>
    <lineage>
        <taxon>Bacteria</taxon>
        <taxon>Candidatus Muiribacteriota</taxon>
        <taxon>Candidatus Muiribacteriia</taxon>
        <taxon>Candidatus Muiribacteriales</taxon>
        <taxon>Candidatus Muiribacteriaceae</taxon>
        <taxon>Candidatus Muiribacterium</taxon>
    </lineage>
</organism>
<dbReference type="AlphaFoldDB" id="A0A2N5ZHM7"/>
<evidence type="ECO:0000313" key="5">
    <source>
        <dbReference type="Proteomes" id="UP000234857"/>
    </source>
</evidence>
<dbReference type="Proteomes" id="UP000234857">
    <property type="component" value="Unassembled WGS sequence"/>
</dbReference>
<dbReference type="GO" id="GO:0031419">
    <property type="term" value="F:cobalamin binding"/>
    <property type="evidence" value="ECO:0007669"/>
    <property type="project" value="InterPro"/>
</dbReference>
<dbReference type="Pfam" id="PF02607">
    <property type="entry name" value="B12-binding_2"/>
    <property type="match status" value="1"/>
</dbReference>
<dbReference type="GO" id="GO:0005829">
    <property type="term" value="C:cytosol"/>
    <property type="evidence" value="ECO:0007669"/>
    <property type="project" value="TreeGrafter"/>
</dbReference>
<dbReference type="GO" id="GO:0046872">
    <property type="term" value="F:metal ion binding"/>
    <property type="evidence" value="ECO:0007669"/>
    <property type="project" value="UniProtKB-KW"/>
</dbReference>
<accession>A0A2N5ZHM7</accession>
<name>A0A2N5ZHM7_MUIH1</name>
<protein>
    <submittedName>
        <fullName evidence="4">Cobalamin-binding protein</fullName>
    </submittedName>
</protein>
<evidence type="ECO:0000259" key="3">
    <source>
        <dbReference type="PROSITE" id="PS51332"/>
    </source>
</evidence>
<dbReference type="GO" id="GO:0050667">
    <property type="term" value="P:homocysteine metabolic process"/>
    <property type="evidence" value="ECO:0007669"/>
    <property type="project" value="TreeGrafter"/>
</dbReference>
<dbReference type="EMBL" id="PKTG01000071">
    <property type="protein sequence ID" value="PLX18123.1"/>
    <property type="molecule type" value="Genomic_DNA"/>
</dbReference>
<proteinExistence type="predicted"/>
<dbReference type="InterPro" id="IPR006158">
    <property type="entry name" value="Cobalamin-bd"/>
</dbReference>
<dbReference type="PANTHER" id="PTHR45833:SF1">
    <property type="entry name" value="METHIONINE SYNTHASE"/>
    <property type="match status" value="1"/>
</dbReference>
<gene>
    <name evidence="4" type="ORF">C0601_05525</name>
</gene>